<keyword evidence="1" id="KW-0812">Transmembrane</keyword>
<evidence type="ECO:0000256" key="1">
    <source>
        <dbReference type="SAM" id="Phobius"/>
    </source>
</evidence>
<reference evidence="3" key="1">
    <citation type="submission" date="2011-03" db="EMBL/GenBank/DDBJ databases">
        <title>The genome sequence of Vavraia culicis strain floridensis.</title>
        <authorList>
            <consortium name="The Broad Institute Genome Sequencing Platform"/>
            <person name="Cuomo C."/>
            <person name="Becnel J."/>
            <person name="Sanscrainte N."/>
            <person name="Young S.K."/>
            <person name="Zeng Q."/>
            <person name="Gargeya S."/>
            <person name="Fitzgerald M."/>
            <person name="Haas B."/>
            <person name="Abouelleil A."/>
            <person name="Alvarado L."/>
            <person name="Arachchi H.M."/>
            <person name="Berlin A."/>
            <person name="Chapman S.B."/>
            <person name="Gearin G."/>
            <person name="Goldberg J."/>
            <person name="Griggs A."/>
            <person name="Gujja S."/>
            <person name="Hansen M."/>
            <person name="Heiman D."/>
            <person name="Howarth C."/>
            <person name="Larimer J."/>
            <person name="Lui A."/>
            <person name="MacDonald P.J.P."/>
            <person name="McCowen C."/>
            <person name="Montmayeur A."/>
            <person name="Murphy C."/>
            <person name="Neiman D."/>
            <person name="Pearson M."/>
            <person name="Priest M."/>
            <person name="Roberts A."/>
            <person name="Saif S."/>
            <person name="Shea T."/>
            <person name="Sisk P."/>
            <person name="Stolte C."/>
            <person name="Sykes S."/>
            <person name="Wortman J."/>
            <person name="Nusbaum C."/>
            <person name="Birren B."/>
        </authorList>
    </citation>
    <scope>NUCLEOTIDE SEQUENCE [LARGE SCALE GENOMIC DNA]</scope>
    <source>
        <strain evidence="3">floridensis</strain>
    </source>
</reference>
<feature type="non-terminal residue" evidence="2">
    <location>
        <position position="1"/>
    </location>
</feature>
<evidence type="ECO:0000313" key="3">
    <source>
        <dbReference type="Proteomes" id="UP000011081"/>
    </source>
</evidence>
<keyword evidence="3" id="KW-1185">Reference proteome</keyword>
<protein>
    <submittedName>
        <fullName evidence="2">Uncharacterized protein</fullName>
    </submittedName>
</protein>
<dbReference type="AlphaFoldDB" id="L2GYG0"/>
<dbReference type="VEuPathDB" id="MicrosporidiaDB:VCUG_00159"/>
<dbReference type="HOGENOM" id="CLU_178976_0_0_1"/>
<dbReference type="EMBL" id="GL877405">
    <property type="protein sequence ID" value="ELA48323.1"/>
    <property type="molecule type" value="Genomic_DNA"/>
</dbReference>
<organism evidence="2 3">
    <name type="scientific">Vavraia culicis (isolate floridensis)</name>
    <name type="common">Microsporidian parasite</name>
    <dbReference type="NCBI Taxonomy" id="948595"/>
    <lineage>
        <taxon>Eukaryota</taxon>
        <taxon>Fungi</taxon>
        <taxon>Fungi incertae sedis</taxon>
        <taxon>Microsporidia</taxon>
        <taxon>Pleistophoridae</taxon>
        <taxon>Vavraia</taxon>
    </lineage>
</organism>
<dbReference type="OMA" id="YMISFRA"/>
<dbReference type="RefSeq" id="XP_008073180.1">
    <property type="nucleotide sequence ID" value="XM_008074989.1"/>
</dbReference>
<dbReference type="Proteomes" id="UP000011081">
    <property type="component" value="Unassembled WGS sequence"/>
</dbReference>
<gene>
    <name evidence="2" type="ORF">VCUG_00159</name>
</gene>
<name>L2GYG0_VAVCU</name>
<dbReference type="InParanoid" id="L2GYG0"/>
<dbReference type="OrthoDB" id="2192716at2759"/>
<feature type="transmembrane region" description="Helical" evidence="1">
    <location>
        <begin position="20"/>
        <end position="39"/>
    </location>
</feature>
<keyword evidence="1" id="KW-1133">Transmembrane helix</keyword>
<feature type="transmembrane region" description="Helical" evidence="1">
    <location>
        <begin position="51"/>
        <end position="69"/>
    </location>
</feature>
<dbReference type="GeneID" id="19878050"/>
<feature type="transmembrane region" description="Helical" evidence="1">
    <location>
        <begin position="76"/>
        <end position="96"/>
    </location>
</feature>
<sequence length="101" mass="11919">LRSRRSHRSHSKLRWTPFRLMISAILLAVSVGFIIYVLIPFIEGFIELQNFANLLFVILHVFYMFNVATLKKKSQWVFWVASYLILDAASILFVFYDSIFI</sequence>
<proteinExistence type="predicted"/>
<accession>L2GYG0</accession>
<evidence type="ECO:0000313" key="2">
    <source>
        <dbReference type="EMBL" id="ELA48323.1"/>
    </source>
</evidence>
<keyword evidence="1" id="KW-0472">Membrane</keyword>